<feature type="region of interest" description="Disordered" evidence="2">
    <location>
        <begin position="1"/>
        <end position="87"/>
    </location>
</feature>
<feature type="region of interest" description="Disordered" evidence="2">
    <location>
        <begin position="179"/>
        <end position="210"/>
    </location>
</feature>
<proteinExistence type="predicted"/>
<protein>
    <submittedName>
        <fullName evidence="3">Uncharacterized protein</fullName>
    </submittedName>
</protein>
<evidence type="ECO:0000256" key="1">
    <source>
        <dbReference type="SAM" id="Coils"/>
    </source>
</evidence>
<organism evidence="3 4">
    <name type="scientific">Paratrimastix pyriformis</name>
    <dbReference type="NCBI Taxonomy" id="342808"/>
    <lineage>
        <taxon>Eukaryota</taxon>
        <taxon>Metamonada</taxon>
        <taxon>Preaxostyla</taxon>
        <taxon>Paratrimastigidae</taxon>
        <taxon>Paratrimastix</taxon>
    </lineage>
</organism>
<accession>A0ABQ8UIY7</accession>
<keyword evidence="4" id="KW-1185">Reference proteome</keyword>
<gene>
    <name evidence="3" type="ORF">PAPYR_4996</name>
</gene>
<evidence type="ECO:0000256" key="2">
    <source>
        <dbReference type="SAM" id="MobiDB-lite"/>
    </source>
</evidence>
<feature type="compositionally biased region" description="Pro residues" evidence="2">
    <location>
        <begin position="50"/>
        <end position="59"/>
    </location>
</feature>
<keyword evidence="1" id="KW-0175">Coiled coil</keyword>
<name>A0ABQ8UIY7_9EUKA</name>
<feature type="compositionally biased region" description="Basic and acidic residues" evidence="2">
    <location>
        <begin position="22"/>
        <end position="36"/>
    </location>
</feature>
<dbReference type="EMBL" id="JAPMOS010000022">
    <property type="protein sequence ID" value="KAJ4459190.1"/>
    <property type="molecule type" value="Genomic_DNA"/>
</dbReference>
<evidence type="ECO:0000313" key="4">
    <source>
        <dbReference type="Proteomes" id="UP001141327"/>
    </source>
</evidence>
<feature type="compositionally biased region" description="Basic and acidic residues" evidence="2">
    <location>
        <begin position="179"/>
        <end position="208"/>
    </location>
</feature>
<reference evidence="3" key="1">
    <citation type="journal article" date="2022" name="bioRxiv">
        <title>Genomics of Preaxostyla Flagellates Illuminates Evolutionary Transitions and the Path Towards Mitochondrial Loss.</title>
        <authorList>
            <person name="Novak L.V.F."/>
            <person name="Treitli S.C."/>
            <person name="Pyrih J."/>
            <person name="Halakuc P."/>
            <person name="Pipaliya S.V."/>
            <person name="Vacek V."/>
            <person name="Brzon O."/>
            <person name="Soukal P."/>
            <person name="Eme L."/>
            <person name="Dacks J.B."/>
            <person name="Karnkowska A."/>
            <person name="Elias M."/>
            <person name="Hampl V."/>
        </authorList>
    </citation>
    <scope>NUCLEOTIDE SEQUENCE</scope>
    <source>
        <strain evidence="3">RCP-MX</strain>
    </source>
</reference>
<evidence type="ECO:0000313" key="3">
    <source>
        <dbReference type="EMBL" id="KAJ4459190.1"/>
    </source>
</evidence>
<comment type="caution">
    <text evidence="3">The sequence shown here is derived from an EMBL/GenBank/DDBJ whole genome shotgun (WGS) entry which is preliminary data.</text>
</comment>
<sequence>MSSIRTPFEDVTNRRRQAAQPLDRDALKVSRLETDGVTRAPSSADLHIPSKPPKTPSPTFPLKTPLPSAPARPPSGSSPIPSEQHATRRITLQPSSLEQFEKAQRELTLNALKKTVEKKTQQYQQLSARFQELDVDIRAIAPRVEKICRLQAPAADAITERELCLRRLEALMPIDVDTARDEVAPTIPRGDDHPSDRTHPRPPRRAEDGGVLEISELAPRFQVLSPTCSPGCPAGLASGQPLLSRAAGLAPPAPQWPPEAGDGEDPEQHIGRLRTHSDALSEALQKLTEEVLEMVSLDTELRLVLGPTAIHVTRSVFSVTVPYAERHQEAA</sequence>
<dbReference type="Proteomes" id="UP001141327">
    <property type="component" value="Unassembled WGS sequence"/>
</dbReference>
<feature type="coiled-coil region" evidence="1">
    <location>
        <begin position="109"/>
        <end position="136"/>
    </location>
</feature>